<dbReference type="InterPro" id="IPR005467">
    <property type="entry name" value="His_kinase_dom"/>
</dbReference>
<dbReference type="CDD" id="cd00130">
    <property type="entry name" value="PAS"/>
    <property type="match status" value="2"/>
</dbReference>
<dbReference type="SUPFAM" id="SSF47384">
    <property type="entry name" value="Homodimeric domain of signal transducing histidine kinase"/>
    <property type="match status" value="1"/>
</dbReference>
<dbReference type="InterPro" id="IPR035965">
    <property type="entry name" value="PAS-like_dom_sf"/>
</dbReference>
<accession>A0A6I3SK67</accession>
<protein>
    <recommendedName>
        <fullName evidence="12">Circadian input-output histidine kinase CikA</fullName>
        <ecNumber evidence="3">2.7.13.3</ecNumber>
    </recommendedName>
    <alternativeName>
        <fullName evidence="11">Sensory/regulatory protein RpfC</fullName>
    </alternativeName>
</protein>
<dbReference type="Pfam" id="PF13426">
    <property type="entry name" value="PAS_9"/>
    <property type="match status" value="1"/>
</dbReference>
<evidence type="ECO:0000313" key="16">
    <source>
        <dbReference type="EMBL" id="MTV49270.1"/>
    </source>
</evidence>
<dbReference type="InterPro" id="IPR013656">
    <property type="entry name" value="PAS_4"/>
</dbReference>
<dbReference type="PANTHER" id="PTHR43047:SF64">
    <property type="entry name" value="HISTIDINE KINASE CONTAINING CHEY-HOMOLOGOUS RECEIVER DOMAIN AND PAS DOMAIN-RELATED"/>
    <property type="match status" value="1"/>
</dbReference>
<comment type="subunit">
    <text evidence="10">At low DSF concentrations, interacts with RpfF.</text>
</comment>
<dbReference type="PROSITE" id="PS50113">
    <property type="entry name" value="PAC"/>
    <property type="match status" value="2"/>
</dbReference>
<dbReference type="EC" id="2.7.13.3" evidence="3"/>
<feature type="domain" description="PAC" evidence="15">
    <location>
        <begin position="88"/>
        <end position="143"/>
    </location>
</feature>
<gene>
    <name evidence="16" type="ORF">GJ688_09795</name>
</gene>
<dbReference type="InterPro" id="IPR003594">
    <property type="entry name" value="HATPase_dom"/>
</dbReference>
<dbReference type="RefSeq" id="WP_155476361.1">
    <property type="nucleotide sequence ID" value="NZ_WNKU01000009.1"/>
</dbReference>
<dbReference type="GO" id="GO:0000155">
    <property type="term" value="F:phosphorelay sensor kinase activity"/>
    <property type="evidence" value="ECO:0007669"/>
    <property type="project" value="InterPro"/>
</dbReference>
<evidence type="ECO:0000256" key="10">
    <source>
        <dbReference type="ARBA" id="ARBA00064003"/>
    </source>
</evidence>
<evidence type="ECO:0000256" key="8">
    <source>
        <dbReference type="ARBA" id="ARBA00022840"/>
    </source>
</evidence>
<evidence type="ECO:0000256" key="3">
    <source>
        <dbReference type="ARBA" id="ARBA00012438"/>
    </source>
</evidence>
<dbReference type="PANTHER" id="PTHR43047">
    <property type="entry name" value="TWO-COMPONENT HISTIDINE PROTEIN KINASE"/>
    <property type="match status" value="1"/>
</dbReference>
<comment type="caution">
    <text evidence="16">The sequence shown here is derived from an EMBL/GenBank/DDBJ whole genome shotgun (WGS) entry which is preliminary data.</text>
</comment>
<keyword evidence="7" id="KW-0418">Kinase</keyword>
<sequence length="526" mass="60521">MNALLNQQYLCDAVLTKKNSLPCNRIINAIPDVVYVKDLTGTYINCNKAFCDFMGLRFEDIIGRNDTEIRIEYDAIFSNQMDEYVIRNKSEIKFETWVTYLGERRLYETIRTPFIGSNNEIIGVIGVSRDITRHNRLLESLRESEKKLEMLFSQSLYGFFYVLFDEPIRWDDTVDKETLLDYAMCSQKVIKVNDAFLNIHNIEREQIIGKKLSEIYISDKDRMRSFLRKLFDNGKLFIETLEDRLDGTSIYFEGDYQLLYDKESRILGHFGIQHDITARKSWEEKLKQAKESAEYANRAKDEFLKNMSHEIRTPMNGIVGMVELLMDTPLSEEQQEYAAFIRKSSEELLHVINSILEYSKMESEKVIIHHVQINPEDIVALIVDIMKSSAESKGIQISSLNEINNERFTSDLMLLQKALLILIENAIKFTSKGEVTIRVLTEKQSSGEKFIRFEISDTGIGISSSDFKRIFQPFTQVDGSNTRYHGGIGLGLSIAEQLVRLLGGEIGVHSQVGMGSTFWIALPLDN</sequence>
<dbReference type="PROSITE" id="PS50112">
    <property type="entry name" value="PAS"/>
    <property type="match status" value="1"/>
</dbReference>
<keyword evidence="17" id="KW-1185">Reference proteome</keyword>
<evidence type="ECO:0000256" key="11">
    <source>
        <dbReference type="ARBA" id="ARBA00068150"/>
    </source>
</evidence>
<comment type="catalytic activity">
    <reaction evidence="1">
        <text>ATP + protein L-histidine = ADP + protein N-phospho-L-histidine.</text>
        <dbReference type="EC" id="2.7.13.3"/>
    </reaction>
</comment>
<dbReference type="NCBIfam" id="TIGR00229">
    <property type="entry name" value="sensory_box"/>
    <property type="match status" value="2"/>
</dbReference>
<organism evidence="16 17">
    <name type="scientific">Heliobacterium mobile</name>
    <name type="common">Heliobacillus mobilis</name>
    <dbReference type="NCBI Taxonomy" id="28064"/>
    <lineage>
        <taxon>Bacteria</taxon>
        <taxon>Bacillati</taxon>
        <taxon>Bacillota</taxon>
        <taxon>Clostridia</taxon>
        <taxon>Eubacteriales</taxon>
        <taxon>Heliobacteriaceae</taxon>
        <taxon>Heliobacterium</taxon>
    </lineage>
</organism>
<keyword evidence="5" id="KW-0808">Transferase</keyword>
<evidence type="ECO:0000256" key="1">
    <source>
        <dbReference type="ARBA" id="ARBA00000085"/>
    </source>
</evidence>
<dbReference type="Gene3D" id="3.30.565.10">
    <property type="entry name" value="Histidine kinase-like ATPase, C-terminal domain"/>
    <property type="match status" value="1"/>
</dbReference>
<dbReference type="SUPFAM" id="SSF55874">
    <property type="entry name" value="ATPase domain of HSP90 chaperone/DNA topoisomerase II/histidine kinase"/>
    <property type="match status" value="1"/>
</dbReference>
<dbReference type="SMART" id="SM00388">
    <property type="entry name" value="HisKA"/>
    <property type="match status" value="1"/>
</dbReference>
<dbReference type="EMBL" id="WNKU01000009">
    <property type="protein sequence ID" value="MTV49270.1"/>
    <property type="molecule type" value="Genomic_DNA"/>
</dbReference>
<evidence type="ECO:0000256" key="9">
    <source>
        <dbReference type="ARBA" id="ARBA00023012"/>
    </source>
</evidence>
<dbReference type="InterPro" id="IPR036890">
    <property type="entry name" value="HATPase_C_sf"/>
</dbReference>
<evidence type="ECO:0000256" key="2">
    <source>
        <dbReference type="ARBA" id="ARBA00006402"/>
    </source>
</evidence>
<keyword evidence="4" id="KW-0597">Phosphoprotein</keyword>
<evidence type="ECO:0000256" key="12">
    <source>
        <dbReference type="ARBA" id="ARBA00074306"/>
    </source>
</evidence>
<evidence type="ECO:0000256" key="5">
    <source>
        <dbReference type="ARBA" id="ARBA00022679"/>
    </source>
</evidence>
<dbReference type="InterPro" id="IPR000014">
    <property type="entry name" value="PAS"/>
</dbReference>
<evidence type="ECO:0000313" key="17">
    <source>
        <dbReference type="Proteomes" id="UP000430670"/>
    </source>
</evidence>
<dbReference type="InterPro" id="IPR004358">
    <property type="entry name" value="Sig_transdc_His_kin-like_C"/>
</dbReference>
<dbReference type="Gene3D" id="3.30.450.20">
    <property type="entry name" value="PAS domain"/>
    <property type="match status" value="2"/>
</dbReference>
<keyword evidence="8" id="KW-0067">ATP-binding</keyword>
<dbReference type="PRINTS" id="PR00344">
    <property type="entry name" value="BCTRLSENSOR"/>
</dbReference>
<evidence type="ECO:0000256" key="4">
    <source>
        <dbReference type="ARBA" id="ARBA00022553"/>
    </source>
</evidence>
<dbReference type="Pfam" id="PF00512">
    <property type="entry name" value="HisKA"/>
    <property type="match status" value="1"/>
</dbReference>
<feature type="domain" description="PAC" evidence="15">
    <location>
        <begin position="236"/>
        <end position="288"/>
    </location>
</feature>
<dbReference type="SUPFAM" id="SSF55785">
    <property type="entry name" value="PYP-like sensor domain (PAS domain)"/>
    <property type="match status" value="2"/>
</dbReference>
<evidence type="ECO:0000259" key="15">
    <source>
        <dbReference type="PROSITE" id="PS50113"/>
    </source>
</evidence>
<dbReference type="SMART" id="SM00091">
    <property type="entry name" value="PAS"/>
    <property type="match status" value="1"/>
</dbReference>
<reference evidence="16 17" key="1">
    <citation type="submission" date="2019-11" db="EMBL/GenBank/DDBJ databases">
        <title>Whole-genome sequence of a the green, strictly anaerobic photosynthetic bacterium Heliobacillus mobilis DSM 6151.</title>
        <authorList>
            <person name="Kyndt J.A."/>
            <person name="Meyer T.E."/>
        </authorList>
    </citation>
    <scope>NUCLEOTIDE SEQUENCE [LARGE SCALE GENOMIC DNA]</scope>
    <source>
        <strain evidence="16 17">DSM 6151</strain>
    </source>
</reference>
<dbReference type="InterPro" id="IPR000700">
    <property type="entry name" value="PAS-assoc_C"/>
</dbReference>
<dbReference type="GO" id="GO:0005524">
    <property type="term" value="F:ATP binding"/>
    <property type="evidence" value="ECO:0007669"/>
    <property type="project" value="UniProtKB-KW"/>
</dbReference>
<dbReference type="InterPro" id="IPR003661">
    <property type="entry name" value="HisK_dim/P_dom"/>
</dbReference>
<evidence type="ECO:0000259" key="13">
    <source>
        <dbReference type="PROSITE" id="PS50109"/>
    </source>
</evidence>
<proteinExistence type="inferred from homology"/>
<dbReference type="PROSITE" id="PS50109">
    <property type="entry name" value="HIS_KIN"/>
    <property type="match status" value="1"/>
</dbReference>
<feature type="domain" description="PAS" evidence="14">
    <location>
        <begin position="25"/>
        <end position="65"/>
    </location>
</feature>
<evidence type="ECO:0000256" key="7">
    <source>
        <dbReference type="ARBA" id="ARBA00022777"/>
    </source>
</evidence>
<dbReference type="Gene3D" id="1.10.287.130">
    <property type="match status" value="1"/>
</dbReference>
<dbReference type="Proteomes" id="UP000430670">
    <property type="component" value="Unassembled WGS sequence"/>
</dbReference>
<name>A0A6I3SK67_HELMO</name>
<dbReference type="FunFam" id="3.30.565.10:FF:000010">
    <property type="entry name" value="Sensor histidine kinase RcsC"/>
    <property type="match status" value="1"/>
</dbReference>
<dbReference type="Pfam" id="PF02518">
    <property type="entry name" value="HATPase_c"/>
    <property type="match status" value="1"/>
</dbReference>
<comment type="similarity">
    <text evidence="2">In the N-terminal section; belongs to the phytochrome family.</text>
</comment>
<dbReference type="CDD" id="cd16922">
    <property type="entry name" value="HATPase_EvgS-ArcB-TorS-like"/>
    <property type="match status" value="1"/>
</dbReference>
<dbReference type="OrthoDB" id="9813394at2"/>
<evidence type="ECO:0000256" key="6">
    <source>
        <dbReference type="ARBA" id="ARBA00022741"/>
    </source>
</evidence>
<dbReference type="InterPro" id="IPR036097">
    <property type="entry name" value="HisK_dim/P_sf"/>
</dbReference>
<keyword evidence="6" id="KW-0547">Nucleotide-binding</keyword>
<evidence type="ECO:0000259" key="14">
    <source>
        <dbReference type="PROSITE" id="PS50112"/>
    </source>
</evidence>
<dbReference type="CDD" id="cd00082">
    <property type="entry name" value="HisKA"/>
    <property type="match status" value="1"/>
</dbReference>
<dbReference type="AlphaFoldDB" id="A0A6I3SK67"/>
<feature type="domain" description="Histidine kinase" evidence="13">
    <location>
        <begin position="306"/>
        <end position="526"/>
    </location>
</feature>
<dbReference type="SMART" id="SM00387">
    <property type="entry name" value="HATPase_c"/>
    <property type="match status" value="1"/>
</dbReference>
<dbReference type="FunFam" id="1.10.287.130:FF:000002">
    <property type="entry name" value="Two-component osmosensing histidine kinase"/>
    <property type="match status" value="1"/>
</dbReference>
<dbReference type="Pfam" id="PF08448">
    <property type="entry name" value="PAS_4"/>
    <property type="match status" value="1"/>
</dbReference>
<keyword evidence="9" id="KW-0902">Two-component regulatory system</keyword>